<gene>
    <name evidence="1" type="ORF">Tci_926014</name>
</gene>
<protein>
    <submittedName>
        <fullName evidence="1">Uncharacterized protein</fullName>
    </submittedName>
</protein>
<reference evidence="1" key="1">
    <citation type="journal article" date="2019" name="Sci. Rep.">
        <title>Draft genome of Tanacetum cinerariifolium, the natural source of mosquito coil.</title>
        <authorList>
            <person name="Yamashiro T."/>
            <person name="Shiraishi A."/>
            <person name="Satake H."/>
            <person name="Nakayama K."/>
        </authorList>
    </citation>
    <scope>NUCLEOTIDE SEQUENCE</scope>
</reference>
<organism evidence="1">
    <name type="scientific">Tanacetum cinerariifolium</name>
    <name type="common">Dalmatian daisy</name>
    <name type="synonym">Chrysanthemum cinerariifolium</name>
    <dbReference type="NCBI Taxonomy" id="118510"/>
    <lineage>
        <taxon>Eukaryota</taxon>
        <taxon>Viridiplantae</taxon>
        <taxon>Streptophyta</taxon>
        <taxon>Embryophyta</taxon>
        <taxon>Tracheophyta</taxon>
        <taxon>Spermatophyta</taxon>
        <taxon>Magnoliopsida</taxon>
        <taxon>eudicotyledons</taxon>
        <taxon>Gunneridae</taxon>
        <taxon>Pentapetalae</taxon>
        <taxon>asterids</taxon>
        <taxon>campanulids</taxon>
        <taxon>Asterales</taxon>
        <taxon>Asteraceae</taxon>
        <taxon>Asteroideae</taxon>
        <taxon>Anthemideae</taxon>
        <taxon>Anthemidinae</taxon>
        <taxon>Tanacetum</taxon>
    </lineage>
</organism>
<comment type="caution">
    <text evidence="1">The sequence shown here is derived from an EMBL/GenBank/DDBJ whole genome shotgun (WGS) entry which is preliminary data.</text>
</comment>
<accession>A0A699X2Q1</accession>
<feature type="non-terminal residue" evidence="1">
    <location>
        <position position="1"/>
    </location>
</feature>
<name>A0A699X2Q1_TANCI</name>
<proteinExistence type="predicted"/>
<dbReference type="AlphaFoldDB" id="A0A699X2Q1"/>
<dbReference type="EMBL" id="BKCJ011801725">
    <property type="protein sequence ID" value="GFD54045.1"/>
    <property type="molecule type" value="Genomic_DNA"/>
</dbReference>
<sequence>SDLQNLAFVLTTQADSTNDSVSAAISVFAVGAKLSASTLLNVDSLSNAVLLLLCKPIFKSSVG</sequence>
<evidence type="ECO:0000313" key="1">
    <source>
        <dbReference type="EMBL" id="GFD54045.1"/>
    </source>
</evidence>